<keyword evidence="1" id="KW-0472">Membrane</keyword>
<accession>A0ABY1P9X3</accession>
<comment type="caution">
    <text evidence="2">The sequence shown here is derived from an EMBL/GenBank/DDBJ whole genome shotgun (WGS) entry which is preliminary data.</text>
</comment>
<keyword evidence="1" id="KW-1133">Transmembrane helix</keyword>
<evidence type="ECO:0000313" key="3">
    <source>
        <dbReference type="Proteomes" id="UP001157960"/>
    </source>
</evidence>
<protein>
    <submittedName>
        <fullName evidence="2">Uncharacterized protein</fullName>
    </submittedName>
</protein>
<gene>
    <name evidence="2" type="ORF">SAMN06264346_11211</name>
</gene>
<proteinExistence type="predicted"/>
<keyword evidence="1" id="KW-0812">Transmembrane</keyword>
<sequence>MRKIGNETGLNLSQNLIIRLILFNSVFFKHFTVVINNKYA</sequence>
<dbReference type="Proteomes" id="UP001157960">
    <property type="component" value="Unassembled WGS sequence"/>
</dbReference>
<evidence type="ECO:0000256" key="1">
    <source>
        <dbReference type="SAM" id="Phobius"/>
    </source>
</evidence>
<dbReference type="EMBL" id="FXTZ01000012">
    <property type="protein sequence ID" value="SMP29781.1"/>
    <property type="molecule type" value="Genomic_DNA"/>
</dbReference>
<organism evidence="2 3">
    <name type="scientific">Chryseobacterium profundimaris</name>
    <dbReference type="NCBI Taxonomy" id="1387275"/>
    <lineage>
        <taxon>Bacteria</taxon>
        <taxon>Pseudomonadati</taxon>
        <taxon>Bacteroidota</taxon>
        <taxon>Flavobacteriia</taxon>
        <taxon>Flavobacteriales</taxon>
        <taxon>Weeksellaceae</taxon>
        <taxon>Chryseobacterium group</taxon>
        <taxon>Chryseobacterium</taxon>
    </lineage>
</organism>
<keyword evidence="3" id="KW-1185">Reference proteome</keyword>
<name>A0ABY1P9X3_9FLAO</name>
<evidence type="ECO:0000313" key="2">
    <source>
        <dbReference type="EMBL" id="SMP29781.1"/>
    </source>
</evidence>
<reference evidence="2 3" key="1">
    <citation type="submission" date="2017-05" db="EMBL/GenBank/DDBJ databases">
        <authorList>
            <person name="Varghese N."/>
            <person name="Submissions S."/>
        </authorList>
    </citation>
    <scope>NUCLEOTIDE SEQUENCE [LARGE SCALE GENOMIC DNA]</scope>
    <source>
        <strain evidence="2 3">DSM 28214</strain>
    </source>
</reference>
<feature type="transmembrane region" description="Helical" evidence="1">
    <location>
        <begin position="16"/>
        <end position="35"/>
    </location>
</feature>